<evidence type="ECO:0000256" key="2">
    <source>
        <dbReference type="ARBA" id="ARBA00022729"/>
    </source>
</evidence>
<dbReference type="AlphaFoldDB" id="A0A2N9LL56"/>
<evidence type="ECO:0000313" key="7">
    <source>
        <dbReference type="EMBL" id="SPE24000.1"/>
    </source>
</evidence>
<dbReference type="InterPro" id="IPR001139">
    <property type="entry name" value="Glyco_hydro_30"/>
</dbReference>
<keyword evidence="2 5" id="KW-0732">Signal</keyword>
<evidence type="ECO:0000313" key="8">
    <source>
        <dbReference type="Proteomes" id="UP000239735"/>
    </source>
</evidence>
<feature type="chain" id="PRO_5014673533" evidence="5">
    <location>
        <begin position="20"/>
        <end position="802"/>
    </location>
</feature>
<evidence type="ECO:0000256" key="1">
    <source>
        <dbReference type="ARBA" id="ARBA00005382"/>
    </source>
</evidence>
<dbReference type="Proteomes" id="UP000239735">
    <property type="component" value="Unassembled WGS sequence"/>
</dbReference>
<evidence type="ECO:0000256" key="5">
    <source>
        <dbReference type="SAM" id="SignalP"/>
    </source>
</evidence>
<keyword evidence="7" id="KW-0326">Glycosidase</keyword>
<dbReference type="GO" id="GO:0016020">
    <property type="term" value="C:membrane"/>
    <property type="evidence" value="ECO:0007669"/>
    <property type="project" value="GOC"/>
</dbReference>
<keyword evidence="7" id="KW-0624">Polysaccharide degradation</keyword>
<dbReference type="EMBL" id="OKRB01000099">
    <property type="protein sequence ID" value="SPE24000.1"/>
    <property type="molecule type" value="Genomic_DNA"/>
</dbReference>
<sequence length="802" mass="82614">MRFCSAGWLVAAVSLVAGCGGGSGGGTGTQTKSTPTISAFPTASPITYGQTLASSTLSGGTASVSGSFAWTTSTTAPGAGTPSESVTFTPTDTTDYNTATGSVSVMVNPATPTVTAWPTASAIIYGQTLASSTLSGGTASVAGAFAWTTSSTAPGAGIPSESVTFKPSDATDYNTVNGSVNVTVNPATPTVTAWPTASAITSGQTLASSILSGGAASVAGTFAWTTPTTVPSVGTDSESVSFSPSDAVDYNTVTGSVNVTVNSAQPPTVVNTVPSSGLMNVNVSNALTATFSVAMDSSTINPSTFTLATTSGATPVAGLVSYNAATVIATFTPNAALASNTSYTATITTGAKSSSEVPLASSYIWNFTTGAIPNQVTVDFATTYQTIRGFGGSTAWLGQMPTAVATALFSPTSGLGLNILRLRIDPQGSPSSANPYETSEWDYEAANGREAVAANPNAIVFASPWTPPAAWKLNGTTVTVSGTSFNESFNTTCGEGADYCGGYLDPNQYADYANYLEDFVSFFNTTNGFNLYAISMQNEPEENVTYESCVWTPQQMDTWVASNASTITSDKYSTKLIMPESDTFNPVDAATALNDSNAQGRITIVGGHIYQVLSGGSIVPYSIPLADTPKELWMTEFGPLTTATPSWAQAVTTYAESIHNSLVTGQYNAYVWWGIFGTPTAAGTWGLVDNSGNPTVFGYMIGQYSKFIQPGYVRVSATASPVSGVYVSAYSNSSPSHYVIVAINSNTTTENLTFVLNNRTVTSMMPYQSTSAAGLVAQTSVTVSSGQFNYTLPAQSIVTFVQ</sequence>
<reference evidence="8" key="1">
    <citation type="submission" date="2018-02" db="EMBL/GenBank/DDBJ databases">
        <authorList>
            <person name="Hausmann B."/>
        </authorList>
    </citation>
    <scope>NUCLEOTIDE SEQUENCE [LARGE SCALE GENOMIC DNA]</scope>
    <source>
        <strain evidence="8">Peat soil MAG SbA5</strain>
    </source>
</reference>
<dbReference type="GO" id="GO:0004348">
    <property type="term" value="F:glucosylceramidase activity"/>
    <property type="evidence" value="ECO:0007669"/>
    <property type="project" value="InterPro"/>
</dbReference>
<dbReference type="InterPro" id="IPR032812">
    <property type="entry name" value="SbsA_Ig"/>
</dbReference>
<dbReference type="PANTHER" id="PTHR11069:SF38">
    <property type="entry name" value="GLUCURONOXYLANASE XYNC"/>
    <property type="match status" value="1"/>
</dbReference>
<name>A0A2N9LL56_9BACT</name>
<dbReference type="GO" id="GO:0006665">
    <property type="term" value="P:sphingolipid metabolic process"/>
    <property type="evidence" value="ECO:0007669"/>
    <property type="project" value="InterPro"/>
</dbReference>
<dbReference type="Gene3D" id="2.60.40.1220">
    <property type="match status" value="1"/>
</dbReference>
<dbReference type="Gene3D" id="3.20.20.80">
    <property type="entry name" value="Glycosidases"/>
    <property type="match status" value="1"/>
</dbReference>
<evidence type="ECO:0000256" key="4">
    <source>
        <dbReference type="SAM" id="MobiDB-lite"/>
    </source>
</evidence>
<dbReference type="Gene3D" id="2.60.40.1180">
    <property type="entry name" value="Golgi alpha-mannosidase II"/>
    <property type="match status" value="1"/>
</dbReference>
<keyword evidence="7" id="KW-0858">Xylan degradation</keyword>
<feature type="region of interest" description="Disordered" evidence="4">
    <location>
        <begin position="73"/>
        <end position="93"/>
    </location>
</feature>
<proteinExistence type="inferred from homology"/>
<dbReference type="InterPro" id="IPR014755">
    <property type="entry name" value="Cu-Rt/internalin_Ig-like"/>
</dbReference>
<keyword evidence="3 7" id="KW-0378">Hydrolase</keyword>
<protein>
    <submittedName>
        <fullName evidence="7">Putative Glucuronoarabinoxylan endo-1,4-beta-xylanase</fullName>
        <ecNumber evidence="7">3.2.1.136</ecNumber>
    </submittedName>
</protein>
<keyword evidence="7" id="KW-0119">Carbohydrate metabolism</keyword>
<dbReference type="SUPFAM" id="SSF51011">
    <property type="entry name" value="Glycosyl hydrolase domain"/>
    <property type="match status" value="1"/>
</dbReference>
<dbReference type="Pfam" id="PF13205">
    <property type="entry name" value="Big_5"/>
    <property type="match status" value="1"/>
</dbReference>
<comment type="similarity">
    <text evidence="1">Belongs to the glycosyl hydrolase 30 family.</text>
</comment>
<evidence type="ECO:0000259" key="6">
    <source>
        <dbReference type="Pfam" id="PF13205"/>
    </source>
</evidence>
<dbReference type="SUPFAM" id="SSF51445">
    <property type="entry name" value="(Trans)glycosidases"/>
    <property type="match status" value="1"/>
</dbReference>
<evidence type="ECO:0000256" key="3">
    <source>
        <dbReference type="ARBA" id="ARBA00022801"/>
    </source>
</evidence>
<feature type="domain" description="SbsA Ig-like" evidence="6">
    <location>
        <begin position="265"/>
        <end position="369"/>
    </location>
</feature>
<dbReference type="PANTHER" id="PTHR11069">
    <property type="entry name" value="GLUCOSYLCERAMIDASE"/>
    <property type="match status" value="1"/>
</dbReference>
<dbReference type="GO" id="GO:0033940">
    <property type="term" value="F:glucuronoarabinoxylan endo-1,4-beta-xylanase activity"/>
    <property type="evidence" value="ECO:0007669"/>
    <property type="project" value="UniProtKB-EC"/>
</dbReference>
<dbReference type="GO" id="GO:0045493">
    <property type="term" value="P:xylan catabolic process"/>
    <property type="evidence" value="ECO:0007669"/>
    <property type="project" value="UniProtKB-KW"/>
</dbReference>
<feature type="signal peptide" evidence="5">
    <location>
        <begin position="1"/>
        <end position="19"/>
    </location>
</feature>
<dbReference type="OrthoDB" id="9806701at2"/>
<organism evidence="7 8">
    <name type="scientific">Candidatus Sulfuritelmatomonas gaucii</name>
    <dbReference type="NCBI Taxonomy" id="2043161"/>
    <lineage>
        <taxon>Bacteria</taxon>
        <taxon>Pseudomonadati</taxon>
        <taxon>Acidobacteriota</taxon>
        <taxon>Terriglobia</taxon>
        <taxon>Terriglobales</taxon>
        <taxon>Acidobacteriaceae</taxon>
        <taxon>Candidatus Sulfuritelmatomonas</taxon>
    </lineage>
</organism>
<dbReference type="InterPro" id="IPR013780">
    <property type="entry name" value="Glyco_hydro_b"/>
</dbReference>
<dbReference type="InterPro" id="IPR017853">
    <property type="entry name" value="GH"/>
</dbReference>
<gene>
    <name evidence="7" type="ORF">SBA5_410042</name>
</gene>
<dbReference type="EC" id="3.2.1.136" evidence="7"/>
<dbReference type="PROSITE" id="PS51257">
    <property type="entry name" value="PROKAR_LIPOPROTEIN"/>
    <property type="match status" value="1"/>
</dbReference>
<accession>A0A2N9LL56</accession>